<name>A0A811ZA02_NYCPR</name>
<dbReference type="AlphaFoldDB" id="A0A811ZA02"/>
<dbReference type="EMBL" id="CAJHUB010000760">
    <property type="protein sequence ID" value="CAD7685550.1"/>
    <property type="molecule type" value="Genomic_DNA"/>
</dbReference>
<dbReference type="Proteomes" id="UP000645828">
    <property type="component" value="Unassembled WGS sequence"/>
</dbReference>
<protein>
    <submittedName>
        <fullName evidence="2">(raccoon dog) hypothetical protein</fullName>
    </submittedName>
</protein>
<feature type="region of interest" description="Disordered" evidence="1">
    <location>
        <begin position="1"/>
        <end position="31"/>
    </location>
</feature>
<evidence type="ECO:0000313" key="2">
    <source>
        <dbReference type="EMBL" id="CAD7685550.1"/>
    </source>
</evidence>
<accession>A0A811ZA02</accession>
<proteinExistence type="predicted"/>
<reference evidence="2" key="1">
    <citation type="submission" date="2020-12" db="EMBL/GenBank/DDBJ databases">
        <authorList>
            <consortium name="Molecular Ecology Group"/>
        </authorList>
    </citation>
    <scope>NUCLEOTIDE SEQUENCE</scope>
    <source>
        <strain evidence="2">TBG_1078</strain>
    </source>
</reference>
<evidence type="ECO:0000256" key="1">
    <source>
        <dbReference type="SAM" id="MobiDB-lite"/>
    </source>
</evidence>
<organism evidence="2 3">
    <name type="scientific">Nyctereutes procyonoides</name>
    <name type="common">Raccoon dog</name>
    <name type="synonym">Canis procyonoides</name>
    <dbReference type="NCBI Taxonomy" id="34880"/>
    <lineage>
        <taxon>Eukaryota</taxon>
        <taxon>Metazoa</taxon>
        <taxon>Chordata</taxon>
        <taxon>Craniata</taxon>
        <taxon>Vertebrata</taxon>
        <taxon>Euteleostomi</taxon>
        <taxon>Mammalia</taxon>
        <taxon>Eutheria</taxon>
        <taxon>Laurasiatheria</taxon>
        <taxon>Carnivora</taxon>
        <taxon>Caniformia</taxon>
        <taxon>Canidae</taxon>
        <taxon>Nyctereutes</taxon>
    </lineage>
</organism>
<comment type="caution">
    <text evidence="2">The sequence shown here is derived from an EMBL/GenBank/DDBJ whole genome shotgun (WGS) entry which is preliminary data.</text>
</comment>
<feature type="region of interest" description="Disordered" evidence="1">
    <location>
        <begin position="64"/>
        <end position="91"/>
    </location>
</feature>
<feature type="compositionally biased region" description="Low complexity" evidence="1">
    <location>
        <begin position="67"/>
        <end position="76"/>
    </location>
</feature>
<keyword evidence="3" id="KW-1185">Reference proteome</keyword>
<gene>
    <name evidence="2" type="ORF">NYPRO_LOCUS18343</name>
</gene>
<feature type="compositionally biased region" description="Pro residues" evidence="1">
    <location>
        <begin position="205"/>
        <end position="216"/>
    </location>
</feature>
<evidence type="ECO:0000313" key="3">
    <source>
        <dbReference type="Proteomes" id="UP000645828"/>
    </source>
</evidence>
<feature type="region of interest" description="Disordered" evidence="1">
    <location>
        <begin position="184"/>
        <end position="216"/>
    </location>
</feature>
<sequence length="216" mass="22709">MQGGRGSAALAAPSSLQEKDPGPVMGNLWPDPATLAVPTLLAGTEQGGGHTGCGCHRAGRKCAEQVRSPSSSPAPGSRRRPPTHPALPNHQFRQNSRSFLNSRCRLHGRPYGLTQGFTNSTVSMQSGKWWGGWPSLAGCSAAHACVHVCTCECTCLYKDPPPRLLSPCLTLSRIRSAVLNLPSHEAGPSGLPEVTPTESKGPLLPRSPTPPPLFVG</sequence>